<dbReference type="SMART" id="SM00936">
    <property type="entry name" value="PBP5_C"/>
    <property type="match status" value="1"/>
</dbReference>
<keyword evidence="10" id="KW-0573">Peptidoglycan synthesis</keyword>
<accession>A0A9D9I2I2</accession>
<comment type="caution">
    <text evidence="17">The sequence shown here is derived from an EMBL/GenBank/DDBJ whole genome shotgun (WGS) entry which is preliminary data.</text>
</comment>
<comment type="pathway">
    <text evidence="2">Cell wall biogenesis; peptidoglycan biosynthesis.</text>
</comment>
<proteinExistence type="inferred from homology"/>
<evidence type="ECO:0000256" key="10">
    <source>
        <dbReference type="ARBA" id="ARBA00022984"/>
    </source>
</evidence>
<keyword evidence="7" id="KW-0732">Signal</keyword>
<dbReference type="Pfam" id="PF07943">
    <property type="entry name" value="PBP5_C"/>
    <property type="match status" value="1"/>
</dbReference>
<reference evidence="17" key="1">
    <citation type="submission" date="2020-10" db="EMBL/GenBank/DDBJ databases">
        <authorList>
            <person name="Gilroy R."/>
        </authorList>
    </citation>
    <scope>NUCLEOTIDE SEQUENCE</scope>
    <source>
        <strain evidence="17">E3-2379</strain>
    </source>
</reference>
<evidence type="ECO:0000256" key="15">
    <source>
        <dbReference type="RuleBase" id="RU004016"/>
    </source>
</evidence>
<evidence type="ECO:0000256" key="5">
    <source>
        <dbReference type="ARBA" id="ARBA00022645"/>
    </source>
</evidence>
<evidence type="ECO:0000256" key="13">
    <source>
        <dbReference type="PIRSR" id="PIRSR618044-1"/>
    </source>
</evidence>
<gene>
    <name evidence="17" type="ORF">IAC13_09045</name>
</gene>
<evidence type="ECO:0000259" key="16">
    <source>
        <dbReference type="SMART" id="SM00936"/>
    </source>
</evidence>
<dbReference type="AlphaFoldDB" id="A0A9D9I2I2"/>
<evidence type="ECO:0000256" key="12">
    <source>
        <dbReference type="ARBA" id="ARBA00034000"/>
    </source>
</evidence>
<dbReference type="GO" id="GO:0009252">
    <property type="term" value="P:peptidoglycan biosynthetic process"/>
    <property type="evidence" value="ECO:0007669"/>
    <property type="project" value="UniProtKB-KW"/>
</dbReference>
<evidence type="ECO:0000256" key="11">
    <source>
        <dbReference type="ARBA" id="ARBA00023316"/>
    </source>
</evidence>
<dbReference type="Gene3D" id="2.60.410.10">
    <property type="entry name" value="D-Ala-D-Ala carboxypeptidase, C-terminal domain"/>
    <property type="match status" value="1"/>
</dbReference>
<dbReference type="InterPro" id="IPR015956">
    <property type="entry name" value="Peniciliin-bd_prot_C_sf"/>
</dbReference>
<keyword evidence="6" id="KW-0645">Protease</keyword>
<dbReference type="SUPFAM" id="SSF56601">
    <property type="entry name" value="beta-lactamase/transpeptidase-like"/>
    <property type="match status" value="1"/>
</dbReference>
<reference evidence="17" key="2">
    <citation type="journal article" date="2021" name="PeerJ">
        <title>Extensive microbial diversity within the chicken gut microbiome revealed by metagenomics and culture.</title>
        <authorList>
            <person name="Gilroy R."/>
            <person name="Ravi A."/>
            <person name="Getino M."/>
            <person name="Pursley I."/>
            <person name="Horton D.L."/>
            <person name="Alikhan N.F."/>
            <person name="Baker D."/>
            <person name="Gharbi K."/>
            <person name="Hall N."/>
            <person name="Watson M."/>
            <person name="Adriaenssens E.M."/>
            <person name="Foster-Nyarko E."/>
            <person name="Jarju S."/>
            <person name="Secka A."/>
            <person name="Antonio M."/>
            <person name="Oren A."/>
            <person name="Chaudhuri R.R."/>
            <person name="La Ragione R."/>
            <person name="Hildebrand F."/>
            <person name="Pallen M.J."/>
        </authorList>
    </citation>
    <scope>NUCLEOTIDE SEQUENCE</scope>
    <source>
        <strain evidence="17">E3-2379</strain>
    </source>
</reference>
<comment type="similarity">
    <text evidence="3 15">Belongs to the peptidase S11 family.</text>
</comment>
<evidence type="ECO:0000256" key="3">
    <source>
        <dbReference type="ARBA" id="ARBA00007164"/>
    </source>
</evidence>
<evidence type="ECO:0000256" key="1">
    <source>
        <dbReference type="ARBA" id="ARBA00003217"/>
    </source>
</evidence>
<evidence type="ECO:0000256" key="9">
    <source>
        <dbReference type="ARBA" id="ARBA00022960"/>
    </source>
</evidence>
<evidence type="ECO:0000256" key="4">
    <source>
        <dbReference type="ARBA" id="ARBA00012448"/>
    </source>
</evidence>
<evidence type="ECO:0000256" key="6">
    <source>
        <dbReference type="ARBA" id="ARBA00022670"/>
    </source>
</evidence>
<dbReference type="Proteomes" id="UP000823618">
    <property type="component" value="Unassembled WGS sequence"/>
</dbReference>
<feature type="active site" description="Proton acceptor" evidence="13">
    <location>
        <position position="92"/>
    </location>
</feature>
<dbReference type="InterPro" id="IPR037167">
    <property type="entry name" value="Peptidase_S11_C_sf"/>
</dbReference>
<dbReference type="EC" id="3.4.16.4" evidence="4"/>
<evidence type="ECO:0000256" key="8">
    <source>
        <dbReference type="ARBA" id="ARBA00022801"/>
    </source>
</evidence>
<comment type="catalytic activity">
    <reaction evidence="12">
        <text>Preferential cleavage: (Ac)2-L-Lys-D-Ala-|-D-Ala. Also transpeptidation of peptidyl-alanyl moieties that are N-acyl substituents of D-alanine.</text>
        <dbReference type="EC" id="3.4.16.4"/>
    </reaction>
</comment>
<dbReference type="GO" id="GO:0009002">
    <property type="term" value="F:serine-type D-Ala-D-Ala carboxypeptidase activity"/>
    <property type="evidence" value="ECO:0007669"/>
    <property type="project" value="UniProtKB-EC"/>
</dbReference>
<dbReference type="EMBL" id="JADIML010000256">
    <property type="protein sequence ID" value="MBO8464064.1"/>
    <property type="molecule type" value="Genomic_DNA"/>
</dbReference>
<dbReference type="Gene3D" id="3.40.710.10">
    <property type="entry name" value="DD-peptidase/beta-lactamase superfamily"/>
    <property type="match status" value="1"/>
</dbReference>
<feature type="active site" description="Acyl-ester intermediate" evidence="13">
    <location>
        <position position="89"/>
    </location>
</feature>
<feature type="domain" description="Peptidase S11 D-Ala-D-Ala carboxypeptidase A C-terminal" evidence="16">
    <location>
        <begin position="307"/>
        <end position="400"/>
    </location>
</feature>
<feature type="active site" evidence="13">
    <location>
        <position position="149"/>
    </location>
</feature>
<dbReference type="SUPFAM" id="SSF69189">
    <property type="entry name" value="Penicillin-binding protein associated domain"/>
    <property type="match status" value="1"/>
</dbReference>
<dbReference type="PANTHER" id="PTHR21581:SF6">
    <property type="entry name" value="TRAFFICKING PROTEIN PARTICLE COMPLEX SUBUNIT 12"/>
    <property type="match status" value="1"/>
</dbReference>
<protein>
    <recommendedName>
        <fullName evidence="4">serine-type D-Ala-D-Ala carboxypeptidase</fullName>
        <ecNumber evidence="4">3.4.16.4</ecNumber>
    </recommendedName>
</protein>
<dbReference type="Pfam" id="PF00768">
    <property type="entry name" value="Peptidase_S11"/>
    <property type="match status" value="1"/>
</dbReference>
<dbReference type="PRINTS" id="PR00725">
    <property type="entry name" value="DADACBPTASE1"/>
</dbReference>
<sequence>MNMQIWKKRRKQLMAVFLIFSLFLPFCILENVDGKGVSIQSEVEQAESSETTNSETVLSLDAPSYLLMEETTGKVILEKASEERRSPASITKIMTLILIFDALESGKIQLEDEVSTSAHAKSMGGSQVFLEEGEVQTVETLIKCIVIASGNDASVAMAEYIGGSEEAFVNMMNERAKSLGMTETHFVDCCGLTEDDNHYSSAKDVAIMSRELSLKYPKIHEYASIWMEDITHVTKQGSKQFTLSNTNKLIRQYQGATGLKTGSTSKAKFCLSATAERNGVKLIAVVMGCPDSKARVRDASKLLDYGFANCVIYEDTKSIESLPDVMVSQGMEKKVKIEAVEPFRYVFTNGTATDITYQIEIKEKLKAPVKKGQEVGAIHYFIGEKEIGSVLLLTKESVKKMS</sequence>
<dbReference type="GO" id="GO:0071555">
    <property type="term" value="P:cell wall organization"/>
    <property type="evidence" value="ECO:0007669"/>
    <property type="project" value="UniProtKB-KW"/>
</dbReference>
<keyword evidence="9" id="KW-0133">Cell shape</keyword>
<dbReference type="InterPro" id="IPR018044">
    <property type="entry name" value="Peptidase_S11"/>
</dbReference>
<feature type="binding site" evidence="14">
    <location>
        <position position="260"/>
    </location>
    <ligand>
        <name>substrate</name>
    </ligand>
</feature>
<evidence type="ECO:0000256" key="2">
    <source>
        <dbReference type="ARBA" id="ARBA00004752"/>
    </source>
</evidence>
<name>A0A9D9I2I2_9FIRM</name>
<keyword evidence="11" id="KW-0961">Cell wall biogenesis/degradation</keyword>
<dbReference type="GO" id="GO:0006508">
    <property type="term" value="P:proteolysis"/>
    <property type="evidence" value="ECO:0007669"/>
    <property type="project" value="UniProtKB-KW"/>
</dbReference>
<comment type="function">
    <text evidence="1">Removes C-terminal D-alanyl residues from sugar-peptide cell wall precursors.</text>
</comment>
<dbReference type="GO" id="GO:0008360">
    <property type="term" value="P:regulation of cell shape"/>
    <property type="evidence" value="ECO:0007669"/>
    <property type="project" value="UniProtKB-KW"/>
</dbReference>
<dbReference type="InterPro" id="IPR012338">
    <property type="entry name" value="Beta-lactam/transpept-like"/>
</dbReference>
<evidence type="ECO:0000256" key="14">
    <source>
        <dbReference type="PIRSR" id="PIRSR618044-2"/>
    </source>
</evidence>
<dbReference type="InterPro" id="IPR012907">
    <property type="entry name" value="Peptidase_S11_C"/>
</dbReference>
<keyword evidence="5 17" id="KW-0121">Carboxypeptidase</keyword>
<dbReference type="PANTHER" id="PTHR21581">
    <property type="entry name" value="D-ALANYL-D-ALANINE CARBOXYPEPTIDASE"/>
    <property type="match status" value="1"/>
</dbReference>
<evidence type="ECO:0000256" key="7">
    <source>
        <dbReference type="ARBA" id="ARBA00022729"/>
    </source>
</evidence>
<dbReference type="InterPro" id="IPR001967">
    <property type="entry name" value="Peptidase_S11_N"/>
</dbReference>
<feature type="non-terminal residue" evidence="17">
    <location>
        <position position="402"/>
    </location>
</feature>
<keyword evidence="8" id="KW-0378">Hydrolase</keyword>
<evidence type="ECO:0000313" key="18">
    <source>
        <dbReference type="Proteomes" id="UP000823618"/>
    </source>
</evidence>
<evidence type="ECO:0000313" key="17">
    <source>
        <dbReference type="EMBL" id="MBO8464064.1"/>
    </source>
</evidence>
<organism evidence="17 18">
    <name type="scientific">Candidatus Scybalomonas excrementavium</name>
    <dbReference type="NCBI Taxonomy" id="2840943"/>
    <lineage>
        <taxon>Bacteria</taxon>
        <taxon>Bacillati</taxon>
        <taxon>Bacillota</taxon>
        <taxon>Clostridia</taxon>
        <taxon>Lachnospirales</taxon>
        <taxon>Lachnospiraceae</taxon>
        <taxon>Lachnospiraceae incertae sedis</taxon>
        <taxon>Candidatus Scybalomonas</taxon>
    </lineage>
</organism>